<comment type="similarity">
    <text evidence="2 12">Belongs to the amiloride-sensitive sodium channel (TC 1.A.6) family.</text>
</comment>
<evidence type="ECO:0000256" key="10">
    <source>
        <dbReference type="ARBA" id="ARBA00023201"/>
    </source>
</evidence>
<reference evidence="13" key="1">
    <citation type="submission" date="2020-08" db="EMBL/GenBank/DDBJ databases">
        <title>Multicomponent nature underlies the extraordinary mechanical properties of spider dragline silk.</title>
        <authorList>
            <person name="Kono N."/>
            <person name="Nakamura H."/>
            <person name="Mori M."/>
            <person name="Yoshida Y."/>
            <person name="Ohtoshi R."/>
            <person name="Malay A.D."/>
            <person name="Moran D.A.P."/>
            <person name="Tomita M."/>
            <person name="Numata K."/>
            <person name="Arakawa K."/>
        </authorList>
    </citation>
    <scope>NUCLEOTIDE SEQUENCE</scope>
</reference>
<evidence type="ECO:0000313" key="14">
    <source>
        <dbReference type="Proteomes" id="UP000886998"/>
    </source>
</evidence>
<dbReference type="PANTHER" id="PTHR11690:SF248">
    <property type="entry name" value="PICKPOCKET 17, ISOFORM A"/>
    <property type="match status" value="1"/>
</dbReference>
<dbReference type="InterPro" id="IPR001873">
    <property type="entry name" value="ENaC"/>
</dbReference>
<feature type="non-terminal residue" evidence="13">
    <location>
        <position position="176"/>
    </location>
</feature>
<dbReference type="AlphaFoldDB" id="A0A8X7BVQ1"/>
<evidence type="ECO:0000256" key="7">
    <source>
        <dbReference type="ARBA" id="ARBA00023053"/>
    </source>
</evidence>
<evidence type="ECO:0000256" key="6">
    <source>
        <dbReference type="ARBA" id="ARBA00022989"/>
    </source>
</evidence>
<dbReference type="Proteomes" id="UP000886998">
    <property type="component" value="Unassembled WGS sequence"/>
</dbReference>
<dbReference type="GO" id="GO:0005886">
    <property type="term" value="C:plasma membrane"/>
    <property type="evidence" value="ECO:0007669"/>
    <property type="project" value="TreeGrafter"/>
</dbReference>
<keyword evidence="14" id="KW-1185">Reference proteome</keyword>
<proteinExistence type="inferred from homology"/>
<gene>
    <name evidence="13" type="primary">AVEN_126441_1</name>
    <name evidence="13" type="ORF">TNIN_154971</name>
</gene>
<keyword evidence="10 12" id="KW-0739">Sodium transport</keyword>
<accession>A0A8X7BVQ1</accession>
<dbReference type="PANTHER" id="PTHR11690">
    <property type="entry name" value="AMILORIDE-SENSITIVE SODIUM CHANNEL-RELATED"/>
    <property type="match status" value="1"/>
</dbReference>
<dbReference type="Pfam" id="PF00858">
    <property type="entry name" value="ASC"/>
    <property type="match status" value="1"/>
</dbReference>
<keyword evidence="9" id="KW-0472">Membrane</keyword>
<dbReference type="EMBL" id="BMAV01003820">
    <property type="protein sequence ID" value="GFY43714.1"/>
    <property type="molecule type" value="Genomic_DNA"/>
</dbReference>
<evidence type="ECO:0000256" key="4">
    <source>
        <dbReference type="ARBA" id="ARBA00022461"/>
    </source>
</evidence>
<dbReference type="PRINTS" id="PR01078">
    <property type="entry name" value="AMINACHANNEL"/>
</dbReference>
<evidence type="ECO:0000256" key="9">
    <source>
        <dbReference type="ARBA" id="ARBA00023136"/>
    </source>
</evidence>
<comment type="caution">
    <text evidence="13">The sequence shown here is derived from an EMBL/GenBank/DDBJ whole genome shotgun (WGS) entry which is preliminary data.</text>
</comment>
<keyword evidence="5 12" id="KW-0812">Transmembrane</keyword>
<evidence type="ECO:0000256" key="8">
    <source>
        <dbReference type="ARBA" id="ARBA00023065"/>
    </source>
</evidence>
<comment type="subcellular location">
    <subcellularLocation>
        <location evidence="1">Membrane</location>
        <topology evidence="1">Multi-pass membrane protein</topology>
    </subcellularLocation>
</comment>
<evidence type="ECO:0000256" key="3">
    <source>
        <dbReference type="ARBA" id="ARBA00022448"/>
    </source>
</evidence>
<keyword evidence="4 12" id="KW-0894">Sodium channel</keyword>
<name>A0A8X7BVQ1_9ARAC</name>
<evidence type="ECO:0000256" key="11">
    <source>
        <dbReference type="ARBA" id="ARBA00023303"/>
    </source>
</evidence>
<keyword evidence="11 12" id="KW-0407">Ion channel</keyword>
<dbReference type="Gene3D" id="1.10.287.770">
    <property type="entry name" value="YojJ-like"/>
    <property type="match status" value="1"/>
</dbReference>
<evidence type="ECO:0000256" key="1">
    <source>
        <dbReference type="ARBA" id="ARBA00004141"/>
    </source>
</evidence>
<keyword evidence="7" id="KW-0915">Sodium</keyword>
<keyword evidence="6" id="KW-1133">Transmembrane helix</keyword>
<dbReference type="GO" id="GO:0015280">
    <property type="term" value="F:ligand-gated sodium channel activity"/>
    <property type="evidence" value="ECO:0007669"/>
    <property type="project" value="TreeGrafter"/>
</dbReference>
<evidence type="ECO:0000313" key="13">
    <source>
        <dbReference type="EMBL" id="GFY43714.1"/>
    </source>
</evidence>
<protein>
    <submittedName>
        <fullName evidence="13">Uncharacterized protein</fullName>
    </submittedName>
</protein>
<evidence type="ECO:0000256" key="12">
    <source>
        <dbReference type="RuleBase" id="RU000679"/>
    </source>
</evidence>
<organism evidence="13 14">
    <name type="scientific">Trichonephila inaurata madagascariensis</name>
    <dbReference type="NCBI Taxonomy" id="2747483"/>
    <lineage>
        <taxon>Eukaryota</taxon>
        <taxon>Metazoa</taxon>
        <taxon>Ecdysozoa</taxon>
        <taxon>Arthropoda</taxon>
        <taxon>Chelicerata</taxon>
        <taxon>Arachnida</taxon>
        <taxon>Araneae</taxon>
        <taxon>Araneomorphae</taxon>
        <taxon>Entelegynae</taxon>
        <taxon>Araneoidea</taxon>
        <taxon>Nephilidae</taxon>
        <taxon>Trichonephila</taxon>
        <taxon>Trichonephila inaurata</taxon>
    </lineage>
</organism>
<dbReference type="OrthoDB" id="6021021at2759"/>
<keyword evidence="8 12" id="KW-0406">Ion transport</keyword>
<sequence length="176" mass="20315">QTECAKKVESKTKRYCKTLCGLPCEDIRFEVAVDGRRLTKQAASAFSTSRRVEDTIHNRWSNLVMVRIYFKTIERKIYEHVPKYDNQELFSHLGGYSGVWLGFSLLNLYELLEIIVATLNFAKSKMKKPHPPKSPISPPLFYTPSSKKFYEDAIVTNSLFFARKNLTLGKLKTKNI</sequence>
<evidence type="ECO:0000256" key="2">
    <source>
        <dbReference type="ARBA" id="ARBA00007193"/>
    </source>
</evidence>
<keyword evidence="3 12" id="KW-0813">Transport</keyword>
<evidence type="ECO:0000256" key="5">
    <source>
        <dbReference type="ARBA" id="ARBA00022692"/>
    </source>
</evidence>